<proteinExistence type="inferred from homology"/>
<keyword evidence="9 19" id="KW-0808">Transferase</keyword>
<dbReference type="InterPro" id="IPR003805">
    <property type="entry name" value="CobS"/>
</dbReference>
<keyword evidence="8 19" id="KW-0169">Cobalamin biosynthesis</keyword>
<evidence type="ECO:0000256" key="4">
    <source>
        <dbReference type="ARBA" id="ARBA00010561"/>
    </source>
</evidence>
<evidence type="ECO:0000256" key="2">
    <source>
        <dbReference type="ARBA" id="ARBA00004651"/>
    </source>
</evidence>
<dbReference type="STRING" id="937777.Deipe_0603"/>
<comment type="function">
    <text evidence="14 19">Joins adenosylcobinamide-GDP and alpha-ribazole to generate adenosylcobalamin (Ado-cobalamin). Also synthesizes adenosylcobalamin 5'-phosphate from adenosylcobinamide-GDP and alpha-ribazole 5'-phosphate.</text>
</comment>
<gene>
    <name evidence="19" type="primary">cobS</name>
    <name evidence="20" type="ordered locus">Deipe_0603</name>
</gene>
<dbReference type="GO" id="GO:0005886">
    <property type="term" value="C:plasma membrane"/>
    <property type="evidence" value="ECO:0007669"/>
    <property type="project" value="UniProtKB-SubCell"/>
</dbReference>
<evidence type="ECO:0000256" key="16">
    <source>
        <dbReference type="ARBA" id="ARBA00032853"/>
    </source>
</evidence>
<evidence type="ECO:0000256" key="19">
    <source>
        <dbReference type="HAMAP-Rule" id="MF_00719"/>
    </source>
</evidence>
<feature type="transmembrane region" description="Helical" evidence="19">
    <location>
        <begin position="39"/>
        <end position="59"/>
    </location>
</feature>
<evidence type="ECO:0000256" key="11">
    <source>
        <dbReference type="ARBA" id="ARBA00022842"/>
    </source>
</evidence>
<comment type="similarity">
    <text evidence="4 19">Belongs to the CobS family.</text>
</comment>
<evidence type="ECO:0000256" key="8">
    <source>
        <dbReference type="ARBA" id="ARBA00022573"/>
    </source>
</evidence>
<evidence type="ECO:0000256" key="6">
    <source>
        <dbReference type="ARBA" id="ARBA00015850"/>
    </source>
</evidence>
<feature type="transmembrane region" description="Helical" evidence="19">
    <location>
        <begin position="140"/>
        <end position="159"/>
    </location>
</feature>
<dbReference type="EMBL" id="CP003382">
    <property type="protein sequence ID" value="AFZ66193.1"/>
    <property type="molecule type" value="Genomic_DNA"/>
</dbReference>
<dbReference type="HOGENOM" id="CLU_057426_1_0_0"/>
<evidence type="ECO:0000256" key="3">
    <source>
        <dbReference type="ARBA" id="ARBA00004663"/>
    </source>
</evidence>
<dbReference type="PANTHER" id="PTHR34148:SF1">
    <property type="entry name" value="ADENOSYLCOBINAMIDE-GDP RIBAZOLETRANSFERASE"/>
    <property type="match status" value="1"/>
</dbReference>
<dbReference type="KEGG" id="dpd:Deipe_0603"/>
<dbReference type="PATRIC" id="fig|937777.3.peg.607"/>
<comment type="pathway">
    <text evidence="3 19">Cofactor biosynthesis; adenosylcobalamin biosynthesis; adenosylcobalamin from cob(II)yrinate a,c-diamide: step 7/7.</text>
</comment>
<comment type="cofactor">
    <cofactor evidence="1 19">
        <name>Mg(2+)</name>
        <dbReference type="ChEBI" id="CHEBI:18420"/>
    </cofactor>
</comment>
<keyword evidence="11 19" id="KW-0460">Magnesium</keyword>
<sequence>MRMMRSLLRAAQLALTFLTTLPLPQLRSVQPDEFRRASSFYPLAGYVVGAFVALTLWGAQGLGLPAGVGAALALAVWLGVTGMLHFDGLVDCGDALLVMKSPARRLEILRDVHVGAFGLATGVTALLLKWSLLAAVSGPLYVVVAAVVARLVVLAPMHFFPAARPGSLGASARQGWWPLALVLTLPVLLLPQAWLGLLAALAMAVLVGRFAAARLGGGLNGDAYGAVIETAEIAALLALVASRA</sequence>
<keyword evidence="21" id="KW-1185">Reference proteome</keyword>
<feature type="transmembrane region" description="Helical" evidence="19">
    <location>
        <begin position="179"/>
        <end position="207"/>
    </location>
</feature>
<keyword evidence="12 19" id="KW-1133">Transmembrane helix</keyword>
<comment type="catalytic activity">
    <reaction evidence="18 19">
        <text>alpha-ribazole 5'-phosphate + adenosylcob(III)inamide-GDP = adenosylcob(III)alamin 5'-phosphate + GMP + H(+)</text>
        <dbReference type="Rhea" id="RHEA:23560"/>
        <dbReference type="ChEBI" id="CHEBI:15378"/>
        <dbReference type="ChEBI" id="CHEBI:57918"/>
        <dbReference type="ChEBI" id="CHEBI:58115"/>
        <dbReference type="ChEBI" id="CHEBI:60487"/>
        <dbReference type="ChEBI" id="CHEBI:60493"/>
        <dbReference type="EC" id="2.7.8.26"/>
    </reaction>
</comment>
<name>K9ZX23_DEIPD</name>
<evidence type="ECO:0000256" key="17">
    <source>
        <dbReference type="ARBA" id="ARBA00048623"/>
    </source>
</evidence>
<organism evidence="20 21">
    <name type="scientific">Deinococcus peraridilitoris (strain DSM 19664 / LMG 22246 / CIP 109416 / KR-200)</name>
    <dbReference type="NCBI Taxonomy" id="937777"/>
    <lineage>
        <taxon>Bacteria</taxon>
        <taxon>Thermotogati</taxon>
        <taxon>Deinococcota</taxon>
        <taxon>Deinococci</taxon>
        <taxon>Deinococcales</taxon>
        <taxon>Deinococcaceae</taxon>
        <taxon>Deinococcus</taxon>
    </lineage>
</organism>
<reference evidence="21" key="1">
    <citation type="submission" date="2012-03" db="EMBL/GenBank/DDBJ databases">
        <title>Complete sequence of chromosome of Deinococcus peraridilitoris DSM 19664.</title>
        <authorList>
            <person name="Lucas S."/>
            <person name="Copeland A."/>
            <person name="Lapidus A."/>
            <person name="Glavina del Rio T."/>
            <person name="Dalin E."/>
            <person name="Tice H."/>
            <person name="Bruce D."/>
            <person name="Goodwin L."/>
            <person name="Pitluck S."/>
            <person name="Peters L."/>
            <person name="Mikhailova N."/>
            <person name="Lu M."/>
            <person name="Kyrpides N."/>
            <person name="Mavromatis K."/>
            <person name="Ivanova N."/>
            <person name="Brettin T."/>
            <person name="Detter J.C."/>
            <person name="Han C."/>
            <person name="Larimer F."/>
            <person name="Land M."/>
            <person name="Hauser L."/>
            <person name="Markowitz V."/>
            <person name="Cheng J.-F."/>
            <person name="Hugenholtz P."/>
            <person name="Woyke T."/>
            <person name="Wu D."/>
            <person name="Pukall R."/>
            <person name="Steenblock K."/>
            <person name="Brambilla E."/>
            <person name="Klenk H.-P."/>
            <person name="Eisen J.A."/>
        </authorList>
    </citation>
    <scope>NUCLEOTIDE SEQUENCE [LARGE SCALE GENOMIC DNA]</scope>
    <source>
        <strain evidence="21">DSM 19664 / LMG 22246 / CIP 109416 / KR-200</strain>
    </source>
</reference>
<protein>
    <recommendedName>
        <fullName evidence="6 19">Adenosylcobinamide-GDP ribazoletransferase</fullName>
        <ecNumber evidence="5 19">2.7.8.26</ecNumber>
    </recommendedName>
    <alternativeName>
        <fullName evidence="16 19">Cobalamin synthase</fullName>
    </alternativeName>
    <alternativeName>
        <fullName evidence="15 19">Cobalamin-5'-phosphate synthase</fullName>
    </alternativeName>
</protein>
<feature type="transmembrane region" description="Helical" evidence="19">
    <location>
        <begin position="108"/>
        <end position="128"/>
    </location>
</feature>
<evidence type="ECO:0000313" key="21">
    <source>
        <dbReference type="Proteomes" id="UP000010467"/>
    </source>
</evidence>
<accession>K9ZX23</accession>
<keyword evidence="10 19" id="KW-0812">Transmembrane</keyword>
<dbReference type="Proteomes" id="UP000010467">
    <property type="component" value="Chromosome"/>
</dbReference>
<evidence type="ECO:0000256" key="13">
    <source>
        <dbReference type="ARBA" id="ARBA00023136"/>
    </source>
</evidence>
<evidence type="ECO:0000313" key="20">
    <source>
        <dbReference type="EMBL" id="AFZ66193.1"/>
    </source>
</evidence>
<dbReference type="EC" id="2.7.8.26" evidence="5 19"/>
<evidence type="ECO:0000256" key="12">
    <source>
        <dbReference type="ARBA" id="ARBA00022989"/>
    </source>
</evidence>
<dbReference type="GO" id="GO:0008818">
    <property type="term" value="F:cobalamin 5'-phosphate synthase activity"/>
    <property type="evidence" value="ECO:0007669"/>
    <property type="project" value="UniProtKB-UniRule"/>
</dbReference>
<dbReference type="HAMAP" id="MF_00719">
    <property type="entry name" value="CobS"/>
    <property type="match status" value="1"/>
</dbReference>
<evidence type="ECO:0000256" key="1">
    <source>
        <dbReference type="ARBA" id="ARBA00001946"/>
    </source>
</evidence>
<comment type="catalytic activity">
    <reaction evidence="17 19">
        <text>alpha-ribazole + adenosylcob(III)inamide-GDP = adenosylcob(III)alamin + GMP + H(+)</text>
        <dbReference type="Rhea" id="RHEA:16049"/>
        <dbReference type="ChEBI" id="CHEBI:10329"/>
        <dbReference type="ChEBI" id="CHEBI:15378"/>
        <dbReference type="ChEBI" id="CHEBI:18408"/>
        <dbReference type="ChEBI" id="CHEBI:58115"/>
        <dbReference type="ChEBI" id="CHEBI:60487"/>
        <dbReference type="EC" id="2.7.8.26"/>
    </reaction>
</comment>
<keyword evidence="13 19" id="KW-0472">Membrane</keyword>
<evidence type="ECO:0000256" key="7">
    <source>
        <dbReference type="ARBA" id="ARBA00022475"/>
    </source>
</evidence>
<evidence type="ECO:0000256" key="15">
    <source>
        <dbReference type="ARBA" id="ARBA00032605"/>
    </source>
</evidence>
<comment type="subcellular location">
    <subcellularLocation>
        <location evidence="2 19">Cell membrane</location>
        <topology evidence="2 19">Multi-pass membrane protein</topology>
    </subcellularLocation>
</comment>
<keyword evidence="7 19" id="KW-1003">Cell membrane</keyword>
<dbReference type="eggNOG" id="COG0368">
    <property type="taxonomic scope" value="Bacteria"/>
</dbReference>
<feature type="transmembrane region" description="Helical" evidence="19">
    <location>
        <begin position="66"/>
        <end position="88"/>
    </location>
</feature>
<evidence type="ECO:0000256" key="9">
    <source>
        <dbReference type="ARBA" id="ARBA00022679"/>
    </source>
</evidence>
<evidence type="ECO:0000256" key="14">
    <source>
        <dbReference type="ARBA" id="ARBA00025228"/>
    </source>
</evidence>
<evidence type="ECO:0000256" key="18">
    <source>
        <dbReference type="ARBA" id="ARBA00049504"/>
    </source>
</evidence>
<dbReference type="AlphaFoldDB" id="K9ZX23"/>
<evidence type="ECO:0000256" key="10">
    <source>
        <dbReference type="ARBA" id="ARBA00022692"/>
    </source>
</evidence>
<dbReference type="PANTHER" id="PTHR34148">
    <property type="entry name" value="ADENOSYLCOBINAMIDE-GDP RIBAZOLETRANSFERASE"/>
    <property type="match status" value="1"/>
</dbReference>
<evidence type="ECO:0000256" key="5">
    <source>
        <dbReference type="ARBA" id="ARBA00013200"/>
    </source>
</evidence>
<dbReference type="RefSeq" id="WP_015234503.1">
    <property type="nucleotide sequence ID" value="NC_019793.1"/>
</dbReference>
<dbReference type="GO" id="GO:0009236">
    <property type="term" value="P:cobalamin biosynthetic process"/>
    <property type="evidence" value="ECO:0007669"/>
    <property type="project" value="UniProtKB-UniRule"/>
</dbReference>
<dbReference type="GO" id="GO:0051073">
    <property type="term" value="F:adenosylcobinamide-GDP ribazoletransferase activity"/>
    <property type="evidence" value="ECO:0007669"/>
    <property type="project" value="UniProtKB-UniRule"/>
</dbReference>
<dbReference type="Pfam" id="PF02654">
    <property type="entry name" value="CobS"/>
    <property type="match status" value="1"/>
</dbReference>
<dbReference type="OrthoDB" id="9794626at2"/>
<dbReference type="UniPathway" id="UPA00148">
    <property type="reaction ID" value="UER00238"/>
</dbReference>